<dbReference type="Pfam" id="PF06108">
    <property type="entry name" value="DUF952"/>
    <property type="match status" value="1"/>
</dbReference>
<evidence type="ECO:0000313" key="2">
    <source>
        <dbReference type="Proteomes" id="UP001163726"/>
    </source>
</evidence>
<dbReference type="PANTHER" id="PTHR34129">
    <property type="entry name" value="BLR1139 PROTEIN"/>
    <property type="match status" value="1"/>
</dbReference>
<geneLocation type="plasmid" evidence="1 2">
    <name>pCadTS8_2</name>
</geneLocation>
<keyword evidence="2" id="KW-1185">Reference proteome</keyword>
<accession>A0ABY7AS35</accession>
<dbReference type="PANTHER" id="PTHR34129:SF1">
    <property type="entry name" value="DUF952 DOMAIN-CONTAINING PROTEIN"/>
    <property type="match status" value="1"/>
</dbReference>
<dbReference type="RefSeq" id="WP_268077009.1">
    <property type="nucleotide sequence ID" value="NZ_CP109967.1"/>
</dbReference>
<reference evidence="1" key="1">
    <citation type="submission" date="2022-10" db="EMBL/GenBank/DDBJ databases">
        <title>Catenovulum adriacola sp. nov. isolated in the Harbour of Susak.</title>
        <authorList>
            <person name="Schoch T."/>
            <person name="Reich S.J."/>
            <person name="Stoeferle S."/>
            <person name="Flaiz M."/>
            <person name="Kazda M."/>
            <person name="Riedel C.U."/>
            <person name="Duerre P."/>
        </authorList>
    </citation>
    <scope>NUCLEOTIDE SEQUENCE</scope>
    <source>
        <strain evidence="1">TS8</strain>
        <plasmid evidence="1">pCadTS8_2</plasmid>
    </source>
</reference>
<organism evidence="1 2">
    <name type="scientific">Catenovulum adriaticum</name>
    <dbReference type="NCBI Taxonomy" id="2984846"/>
    <lineage>
        <taxon>Bacteria</taxon>
        <taxon>Pseudomonadati</taxon>
        <taxon>Pseudomonadota</taxon>
        <taxon>Gammaproteobacteria</taxon>
        <taxon>Alteromonadales</taxon>
        <taxon>Alteromonadaceae</taxon>
        <taxon>Catenovulum</taxon>
    </lineage>
</organism>
<dbReference type="Proteomes" id="UP001163726">
    <property type="component" value="Plasmid pCadTS8_2"/>
</dbReference>
<dbReference type="EMBL" id="CP109967">
    <property type="protein sequence ID" value="WAJ72294.1"/>
    <property type="molecule type" value="Genomic_DNA"/>
</dbReference>
<gene>
    <name evidence="1" type="ORF">OLW01_16265</name>
</gene>
<dbReference type="Gene3D" id="3.20.170.20">
    <property type="entry name" value="Protein of unknown function DUF952"/>
    <property type="match status" value="1"/>
</dbReference>
<sequence length="203" mass="22938">MISKTAVNCILQTEQNNELTLGHCYSFTSTHSQNTLTGSQIWLTDTNLTALAEISIISQSLKNNKLSGQYRVNYLYKGEEQKTITQMFVRMFEGELSPYIYLLSSQAEYEQALQNGQLIRDSIKTEGFIHASPKNQLNRVANKFYKNTHKPLLLTVEKEKILSTVKYEPAKGGLYPHIYGPLNINAVVKALPISTNKNGDFEL</sequence>
<dbReference type="InterPro" id="IPR009297">
    <property type="entry name" value="DUF952"/>
</dbReference>
<evidence type="ECO:0000313" key="1">
    <source>
        <dbReference type="EMBL" id="WAJ72294.1"/>
    </source>
</evidence>
<dbReference type="SUPFAM" id="SSF56399">
    <property type="entry name" value="ADP-ribosylation"/>
    <property type="match status" value="1"/>
</dbReference>
<keyword evidence="1" id="KW-0614">Plasmid</keyword>
<name>A0ABY7AS35_9ALTE</name>
<protein>
    <submittedName>
        <fullName evidence="1">DUF952 domain-containing protein</fullName>
    </submittedName>
</protein>
<proteinExistence type="predicted"/>